<name>A0A7C9ISX0_9RHOB</name>
<dbReference type="InterPro" id="IPR027619">
    <property type="entry name" value="C-S_lyase_PatB-like"/>
</dbReference>
<dbReference type="Gene3D" id="3.90.1150.10">
    <property type="entry name" value="Aspartate Aminotransferase, domain 1"/>
    <property type="match status" value="1"/>
</dbReference>
<evidence type="ECO:0000313" key="7">
    <source>
        <dbReference type="EMBL" id="MXQ08385.1"/>
    </source>
</evidence>
<keyword evidence="3" id="KW-0663">Pyridoxal phosphate</keyword>
<evidence type="ECO:0000313" key="8">
    <source>
        <dbReference type="Proteomes" id="UP000480350"/>
    </source>
</evidence>
<evidence type="ECO:0000256" key="1">
    <source>
        <dbReference type="ARBA" id="ARBA00001933"/>
    </source>
</evidence>
<dbReference type="EC" id="4.4.1.13" evidence="2"/>
<dbReference type="GO" id="GO:0047804">
    <property type="term" value="F:cysteine-S-conjugate beta-lyase activity"/>
    <property type="evidence" value="ECO:0007669"/>
    <property type="project" value="UniProtKB-EC"/>
</dbReference>
<dbReference type="SUPFAM" id="SSF53383">
    <property type="entry name" value="PLP-dependent transferases"/>
    <property type="match status" value="1"/>
</dbReference>
<reference evidence="7 8" key="1">
    <citation type="submission" date="2019-12" db="EMBL/GenBank/DDBJ databases">
        <authorList>
            <person name="Lee S.D."/>
        </authorList>
    </citation>
    <scope>NUCLEOTIDE SEQUENCE [LARGE SCALE GENOMIC DNA]</scope>
    <source>
        <strain evidence="7 8">GH1-50</strain>
    </source>
</reference>
<dbReference type="PANTHER" id="PTHR43525">
    <property type="entry name" value="PROTEIN MALY"/>
    <property type="match status" value="1"/>
</dbReference>
<feature type="domain" description="Aminotransferase class I/classII large" evidence="6">
    <location>
        <begin position="72"/>
        <end position="382"/>
    </location>
</feature>
<dbReference type="Pfam" id="PF00155">
    <property type="entry name" value="Aminotran_1_2"/>
    <property type="match status" value="1"/>
</dbReference>
<gene>
    <name evidence="7" type="ORF">GQ651_11060</name>
</gene>
<dbReference type="EMBL" id="WUPT01000002">
    <property type="protein sequence ID" value="MXQ08385.1"/>
    <property type="molecule type" value="Genomic_DNA"/>
</dbReference>
<dbReference type="GO" id="GO:0030170">
    <property type="term" value="F:pyridoxal phosphate binding"/>
    <property type="evidence" value="ECO:0007669"/>
    <property type="project" value="InterPro"/>
</dbReference>
<dbReference type="InterPro" id="IPR004839">
    <property type="entry name" value="Aminotransferase_I/II_large"/>
</dbReference>
<protein>
    <recommendedName>
        <fullName evidence="2">cysteine-S-conjugate beta-lyase</fullName>
        <ecNumber evidence="2">4.4.1.13</ecNumber>
    </recommendedName>
</protein>
<accession>A0A7C9ISX0</accession>
<dbReference type="Proteomes" id="UP000480350">
    <property type="component" value="Unassembled WGS sequence"/>
</dbReference>
<dbReference type="RefSeq" id="WP_160764313.1">
    <property type="nucleotide sequence ID" value="NZ_WUPT01000002.1"/>
</dbReference>
<organism evidence="7 8">
    <name type="scientific">Kangsaoukella pontilimi</name>
    <dbReference type="NCBI Taxonomy" id="2691042"/>
    <lineage>
        <taxon>Bacteria</taxon>
        <taxon>Pseudomonadati</taxon>
        <taxon>Pseudomonadota</taxon>
        <taxon>Alphaproteobacteria</taxon>
        <taxon>Rhodobacterales</taxon>
        <taxon>Paracoccaceae</taxon>
        <taxon>Kangsaoukella</taxon>
    </lineage>
</organism>
<dbReference type="InterPro" id="IPR015424">
    <property type="entry name" value="PyrdxlP-dep_Trfase"/>
</dbReference>
<evidence type="ECO:0000256" key="5">
    <source>
        <dbReference type="ARBA" id="ARBA00037974"/>
    </source>
</evidence>
<dbReference type="Gene3D" id="3.40.640.10">
    <property type="entry name" value="Type I PLP-dependent aspartate aminotransferase-like (Major domain)"/>
    <property type="match status" value="1"/>
</dbReference>
<dbReference type="InterPro" id="IPR015421">
    <property type="entry name" value="PyrdxlP-dep_Trfase_major"/>
</dbReference>
<sequence length="391" mass="42764">MGYDFDTPLPLRGANTSKYDNIARAYGTDDPDLIPMWVADMDFAAAPAILAALRAEVERGYMGYFADTRRAGAAFAEWARSRYGWEVDPDIIRYTTGVMSGFVDTIEIFSEKGDGVIVFPPAYHEFAHQTQAVGRTVLESPLKVVDGRHEMDLDALERSLTGKERILTFCSPHNPGGRIWTVDEIRAVADFCKRHDLIMISDEVHMDLSYPGTRPVPTAVAAPEVLDRLVVVTAPSKAFNIAGLKTGMLIVPDRALRARLDPLLRARYGSPNRLGMAALTAAYAEGGDWSDTARAYIADNFALFRDRVGALPGVSVLDMRATYLSWVDFTGTGMDNEELMSRLLNQAKVVPSPGPQFGSGGSGHMRFNVALPRPTLEKAIAGIEAAFADLQ</sequence>
<evidence type="ECO:0000256" key="4">
    <source>
        <dbReference type="ARBA" id="ARBA00023239"/>
    </source>
</evidence>
<reference evidence="7 8" key="2">
    <citation type="submission" date="2020-03" db="EMBL/GenBank/DDBJ databases">
        <title>Kangsaoukella pontilimi gen. nov., sp. nov., a new member of the family Rhodobacteraceae isolated from a tidal mudflat.</title>
        <authorList>
            <person name="Kim I.S."/>
        </authorList>
    </citation>
    <scope>NUCLEOTIDE SEQUENCE [LARGE SCALE GENOMIC DNA]</scope>
    <source>
        <strain evidence="7 8">GH1-50</strain>
    </source>
</reference>
<proteinExistence type="inferred from homology"/>
<dbReference type="InterPro" id="IPR051798">
    <property type="entry name" value="Class-II_PLP-Dep_Aminotrans"/>
</dbReference>
<comment type="caution">
    <text evidence="7">The sequence shown here is derived from an EMBL/GenBank/DDBJ whole genome shotgun (WGS) entry which is preliminary data.</text>
</comment>
<evidence type="ECO:0000256" key="3">
    <source>
        <dbReference type="ARBA" id="ARBA00022898"/>
    </source>
</evidence>
<dbReference type="PANTHER" id="PTHR43525:SF1">
    <property type="entry name" value="PROTEIN MALY"/>
    <property type="match status" value="1"/>
</dbReference>
<keyword evidence="8" id="KW-1185">Reference proteome</keyword>
<dbReference type="NCBIfam" id="TIGR04350">
    <property type="entry name" value="C_S_lyase_PatB"/>
    <property type="match status" value="1"/>
</dbReference>
<dbReference type="AlphaFoldDB" id="A0A7C9ISX0"/>
<comment type="similarity">
    <text evidence="5">Belongs to the class-II pyridoxal-phosphate-dependent aminotransferase family. MalY/PatB cystathionine beta-lyase subfamily.</text>
</comment>
<dbReference type="CDD" id="cd00609">
    <property type="entry name" value="AAT_like"/>
    <property type="match status" value="1"/>
</dbReference>
<comment type="cofactor">
    <cofactor evidence="1">
        <name>pyridoxal 5'-phosphate</name>
        <dbReference type="ChEBI" id="CHEBI:597326"/>
    </cofactor>
</comment>
<evidence type="ECO:0000256" key="2">
    <source>
        <dbReference type="ARBA" id="ARBA00012224"/>
    </source>
</evidence>
<keyword evidence="4 7" id="KW-0456">Lyase</keyword>
<dbReference type="InterPro" id="IPR015422">
    <property type="entry name" value="PyrdxlP-dep_Trfase_small"/>
</dbReference>
<evidence type="ECO:0000259" key="6">
    <source>
        <dbReference type="Pfam" id="PF00155"/>
    </source>
</evidence>